<evidence type="ECO:0000256" key="4">
    <source>
        <dbReference type="ARBA" id="ARBA00022989"/>
    </source>
</evidence>
<evidence type="ECO:0000313" key="10">
    <source>
        <dbReference type="EMBL" id="SMG58025.1"/>
    </source>
</evidence>
<dbReference type="SUPFAM" id="SSF101898">
    <property type="entry name" value="NHL repeat"/>
    <property type="match status" value="1"/>
</dbReference>
<dbReference type="InterPro" id="IPR001258">
    <property type="entry name" value="NHL_repeat"/>
</dbReference>
<dbReference type="InterPro" id="IPR011042">
    <property type="entry name" value="6-blade_b-propeller_TolB-like"/>
</dbReference>
<dbReference type="Pfam" id="PF04893">
    <property type="entry name" value="Yip1"/>
    <property type="match status" value="1"/>
</dbReference>
<keyword evidence="11" id="KW-1185">Reference proteome</keyword>
<name>A0A1X7LW06_9BACL</name>
<evidence type="ECO:0000256" key="3">
    <source>
        <dbReference type="ARBA" id="ARBA00022737"/>
    </source>
</evidence>
<reference evidence="10 11" key="1">
    <citation type="submission" date="2017-04" db="EMBL/GenBank/DDBJ databases">
        <authorList>
            <person name="Afonso C.L."/>
            <person name="Miller P.J."/>
            <person name="Scott M.A."/>
            <person name="Spackman E."/>
            <person name="Goraichik I."/>
            <person name="Dimitrov K.M."/>
            <person name="Suarez D.L."/>
            <person name="Swayne D.E."/>
        </authorList>
    </citation>
    <scope>NUCLEOTIDE SEQUENCE [LARGE SCALE GENOMIC DNA]</scope>
    <source>
        <strain evidence="10 11">11</strain>
    </source>
</reference>
<dbReference type="PANTHER" id="PTHR24104:SF25">
    <property type="entry name" value="PROTEIN LIN-41"/>
    <property type="match status" value="1"/>
</dbReference>
<sequence length="687" mass="76664">MTTIKKSVAAICVMILALLTAGSAYAAPEDSYTYSYWGDPVPSPSPYAAVSVLYGKDMGVDSLNMPQDMFVSTNGDIYIADTGNNRILVLDSKWQVTRTITEFDNNGAQDALNGPEGIYVSEQGDLYIADTLNKRVLQLSKDGKAVLDIRKPESSLIRSGFEYTPTKIAVDREGQIYTVSRGSYEGIMMFDSDGAFEGFIGTNRVKFNPIDLFWKRISTKEQRSQMEMFVPLEFNNLSLDEDGFIFATTSEENSDSPVKRLNPSGVDILRSKGYFPVKGDINTLQVSSAPGSSIMIDVASDKGGMYSLLDSKRGRIFTYDKEGNLLYVYGGLGSKIGKFRTPSAFQMLGERMLVLDKGLNRLTVLEPTEYGMAVRDAVTQLYNGQVEASTEAWQRVLALNGNNDVAYIGIGKSLLKQGDNAGAMSYFQLGNHREWYSEAFKRFRKDILMENFGTIVMTIVLGIAAIVGAVKLFTRRVEGHYDEVGVIRNPFYTMIHPFNGFWEMKYEKKGRVKIALLLVILLVIFTIIKKQYSGFVVNMNNLADMNSLQELQYIALPFLLWCVANWSLTTLMDGEGKFKDIVMATGYALMPLVIILIPQTLLSNVMTQGESALYYLLDGIAYAWCLALLFVGTMTVHQYSPGKTLATMLLTLVVIGIILFLSLLFFSMMQQIVNFVVSIYREISFRM</sequence>
<feature type="repeat" description="NHL" evidence="6">
    <location>
        <begin position="63"/>
        <end position="93"/>
    </location>
</feature>
<evidence type="ECO:0000256" key="7">
    <source>
        <dbReference type="SAM" id="Phobius"/>
    </source>
</evidence>
<feature type="domain" description="Yip1" evidence="9">
    <location>
        <begin position="492"/>
        <end position="662"/>
    </location>
</feature>
<accession>A0A1X7LW06</accession>
<dbReference type="Proteomes" id="UP000193834">
    <property type="component" value="Unassembled WGS sequence"/>
</dbReference>
<feature type="transmembrane region" description="Helical" evidence="7">
    <location>
        <begin position="452"/>
        <end position="473"/>
    </location>
</feature>
<organism evidence="10 11">
    <name type="scientific">Paenibacillus aquistagni</name>
    <dbReference type="NCBI Taxonomy" id="1852522"/>
    <lineage>
        <taxon>Bacteria</taxon>
        <taxon>Bacillati</taxon>
        <taxon>Bacillota</taxon>
        <taxon>Bacilli</taxon>
        <taxon>Bacillales</taxon>
        <taxon>Paenibacillaceae</taxon>
        <taxon>Paenibacillus</taxon>
    </lineage>
</organism>
<keyword evidence="4 7" id="KW-1133">Transmembrane helix</keyword>
<feature type="transmembrane region" description="Helical" evidence="7">
    <location>
        <begin position="645"/>
        <end position="666"/>
    </location>
</feature>
<dbReference type="CDD" id="cd05819">
    <property type="entry name" value="NHL"/>
    <property type="match status" value="1"/>
</dbReference>
<feature type="transmembrane region" description="Helical" evidence="7">
    <location>
        <begin position="514"/>
        <end position="532"/>
    </location>
</feature>
<protein>
    <submittedName>
        <fullName evidence="10">NHL repeat-containing protein</fullName>
    </submittedName>
</protein>
<dbReference type="InterPro" id="IPR011990">
    <property type="entry name" value="TPR-like_helical_dom_sf"/>
</dbReference>
<dbReference type="Gene3D" id="2.120.10.30">
    <property type="entry name" value="TolB, C-terminal domain"/>
    <property type="match status" value="1"/>
</dbReference>
<keyword evidence="5 7" id="KW-0472">Membrane</keyword>
<feature type="transmembrane region" description="Helical" evidence="7">
    <location>
        <begin position="581"/>
        <end position="601"/>
    </location>
</feature>
<keyword evidence="3" id="KW-0677">Repeat</keyword>
<feature type="signal peptide" evidence="8">
    <location>
        <begin position="1"/>
        <end position="26"/>
    </location>
</feature>
<dbReference type="STRING" id="1852522.SAMN06295960_4580"/>
<comment type="subcellular location">
    <subcellularLocation>
        <location evidence="1">Membrane</location>
        <topology evidence="1">Multi-pass membrane protein</topology>
    </subcellularLocation>
</comment>
<dbReference type="EMBL" id="FXAZ01000009">
    <property type="protein sequence ID" value="SMG58025.1"/>
    <property type="molecule type" value="Genomic_DNA"/>
</dbReference>
<evidence type="ECO:0000256" key="2">
    <source>
        <dbReference type="ARBA" id="ARBA00022692"/>
    </source>
</evidence>
<feature type="transmembrane region" description="Helical" evidence="7">
    <location>
        <begin position="613"/>
        <end position="633"/>
    </location>
</feature>
<gene>
    <name evidence="10" type="ORF">SAMN06295960_4580</name>
</gene>
<evidence type="ECO:0000256" key="6">
    <source>
        <dbReference type="PROSITE-ProRule" id="PRU00504"/>
    </source>
</evidence>
<dbReference type="InterPro" id="IPR050952">
    <property type="entry name" value="TRIM-NHL_E3_ligases"/>
</dbReference>
<dbReference type="PANTHER" id="PTHR24104">
    <property type="entry name" value="E3 UBIQUITIN-PROTEIN LIGASE NHLRC1-RELATED"/>
    <property type="match status" value="1"/>
</dbReference>
<dbReference type="RefSeq" id="WP_244903538.1">
    <property type="nucleotide sequence ID" value="NZ_FXAZ01000009.1"/>
</dbReference>
<evidence type="ECO:0000256" key="1">
    <source>
        <dbReference type="ARBA" id="ARBA00004141"/>
    </source>
</evidence>
<dbReference type="GO" id="GO:0008270">
    <property type="term" value="F:zinc ion binding"/>
    <property type="evidence" value="ECO:0007669"/>
    <property type="project" value="UniProtKB-KW"/>
</dbReference>
<evidence type="ECO:0000256" key="8">
    <source>
        <dbReference type="SAM" id="SignalP"/>
    </source>
</evidence>
<feature type="chain" id="PRO_5013208341" evidence="8">
    <location>
        <begin position="27"/>
        <end position="687"/>
    </location>
</feature>
<feature type="repeat" description="NHL" evidence="6">
    <location>
        <begin position="100"/>
        <end position="142"/>
    </location>
</feature>
<keyword evidence="2 7" id="KW-0812">Transmembrane</keyword>
<dbReference type="SUPFAM" id="SSF48452">
    <property type="entry name" value="TPR-like"/>
    <property type="match status" value="1"/>
</dbReference>
<dbReference type="GO" id="GO:0016020">
    <property type="term" value="C:membrane"/>
    <property type="evidence" value="ECO:0007669"/>
    <property type="project" value="UniProtKB-SubCell"/>
</dbReference>
<dbReference type="Pfam" id="PF01436">
    <property type="entry name" value="NHL"/>
    <property type="match status" value="1"/>
</dbReference>
<keyword evidence="8" id="KW-0732">Signal</keyword>
<evidence type="ECO:0000259" key="9">
    <source>
        <dbReference type="Pfam" id="PF04893"/>
    </source>
</evidence>
<dbReference type="PROSITE" id="PS51125">
    <property type="entry name" value="NHL"/>
    <property type="match status" value="2"/>
</dbReference>
<evidence type="ECO:0000313" key="11">
    <source>
        <dbReference type="Proteomes" id="UP000193834"/>
    </source>
</evidence>
<dbReference type="InterPro" id="IPR006977">
    <property type="entry name" value="Yip1_dom"/>
</dbReference>
<proteinExistence type="predicted"/>
<evidence type="ECO:0000256" key="5">
    <source>
        <dbReference type="ARBA" id="ARBA00023136"/>
    </source>
</evidence>
<dbReference type="AlphaFoldDB" id="A0A1X7LW06"/>